<evidence type="ECO:0000256" key="7">
    <source>
        <dbReference type="PIRNR" id="PIRNR000232"/>
    </source>
</evidence>
<comment type="similarity">
    <text evidence="1 7">Belongs to the nitroreductase family.</text>
</comment>
<accession>A0A494Z918</accession>
<evidence type="ECO:0000256" key="3">
    <source>
        <dbReference type="ARBA" id="ARBA00022643"/>
    </source>
</evidence>
<proteinExistence type="inferred from homology"/>
<dbReference type="PANTHER" id="PTHR43821">
    <property type="entry name" value="NAD(P)H NITROREDUCTASE YDJA-RELATED"/>
    <property type="match status" value="1"/>
</dbReference>
<feature type="domain" description="Nitroreductase" evidence="9">
    <location>
        <begin position="13"/>
        <end position="168"/>
    </location>
</feature>
<evidence type="ECO:0000256" key="5">
    <source>
        <dbReference type="ARBA" id="ARBA00023002"/>
    </source>
</evidence>
<dbReference type="Proteomes" id="UP000272238">
    <property type="component" value="Unassembled WGS sequence"/>
</dbReference>
<dbReference type="PANTHER" id="PTHR43821:SF1">
    <property type="entry name" value="NAD(P)H NITROREDUCTASE YDJA-RELATED"/>
    <property type="match status" value="1"/>
</dbReference>
<dbReference type="EC" id="1.-.-.-" evidence="7"/>
<dbReference type="RefSeq" id="WP_121213503.1">
    <property type="nucleotide sequence ID" value="NZ_JAMYWW010000001.1"/>
</dbReference>
<feature type="binding site" description="in other chain" evidence="8">
    <location>
        <begin position="15"/>
        <end position="17"/>
    </location>
    <ligand>
        <name>FMN</name>
        <dbReference type="ChEBI" id="CHEBI:58210"/>
        <note>ligand shared between dimeric partners</note>
    </ligand>
</feature>
<dbReference type="InterPro" id="IPR029479">
    <property type="entry name" value="Nitroreductase"/>
</dbReference>
<evidence type="ECO:0000256" key="2">
    <source>
        <dbReference type="ARBA" id="ARBA00022630"/>
    </source>
</evidence>
<dbReference type="SUPFAM" id="SSF55469">
    <property type="entry name" value="FMN-dependent nitroreductase-like"/>
    <property type="match status" value="1"/>
</dbReference>
<gene>
    <name evidence="10" type="ORF">D8M03_04385</name>
</gene>
<dbReference type="CDD" id="cd02135">
    <property type="entry name" value="YdjA-like"/>
    <property type="match status" value="1"/>
</dbReference>
<evidence type="ECO:0000313" key="11">
    <source>
        <dbReference type="Proteomes" id="UP000272238"/>
    </source>
</evidence>
<dbReference type="OrthoDB" id="9804207at2"/>
<feature type="binding site" evidence="8">
    <location>
        <position position="44"/>
    </location>
    <ligand>
        <name>FMN</name>
        <dbReference type="ChEBI" id="CHEBI:58210"/>
        <note>ligand shared between dimeric partners</note>
    </ligand>
</feature>
<feature type="binding site" description="in other chain" evidence="8">
    <location>
        <begin position="137"/>
        <end position="139"/>
    </location>
    <ligand>
        <name>FMN</name>
        <dbReference type="ChEBI" id="CHEBI:58210"/>
        <note>ligand shared between dimeric partners</note>
    </ligand>
</feature>
<evidence type="ECO:0000259" key="9">
    <source>
        <dbReference type="Pfam" id="PF00881"/>
    </source>
</evidence>
<dbReference type="PIRSF" id="PIRSF000232">
    <property type="entry name" value="YdjA"/>
    <property type="match status" value="1"/>
</dbReference>
<keyword evidence="6 7" id="KW-0520">NAD</keyword>
<dbReference type="Pfam" id="PF00881">
    <property type="entry name" value="Nitroreductase"/>
    <property type="match status" value="1"/>
</dbReference>
<comment type="caution">
    <text evidence="10">The sequence shown here is derived from an EMBL/GenBank/DDBJ whole genome shotgun (WGS) entry which is preliminary data.</text>
</comment>
<comment type="cofactor">
    <cofactor evidence="8">
        <name>FMN</name>
        <dbReference type="ChEBI" id="CHEBI:58210"/>
    </cofactor>
    <text evidence="8">Binds 1 FMN per subunit.</text>
</comment>
<evidence type="ECO:0000256" key="8">
    <source>
        <dbReference type="PIRSR" id="PIRSR000232-1"/>
    </source>
</evidence>
<keyword evidence="3 7" id="KW-0288">FMN</keyword>
<keyword evidence="11" id="KW-1185">Reference proteome</keyword>
<keyword evidence="4 7" id="KW-0521">NADP</keyword>
<keyword evidence="2 7" id="KW-0285">Flavoprotein</keyword>
<dbReference type="InterPro" id="IPR000415">
    <property type="entry name" value="Nitroreductase-like"/>
</dbReference>
<dbReference type="InterPro" id="IPR026021">
    <property type="entry name" value="YdjA-like"/>
</dbReference>
<dbReference type="AlphaFoldDB" id="A0A494Z918"/>
<dbReference type="Gene3D" id="3.40.109.10">
    <property type="entry name" value="NADH Oxidase"/>
    <property type="match status" value="1"/>
</dbReference>
<evidence type="ECO:0000256" key="1">
    <source>
        <dbReference type="ARBA" id="ARBA00007118"/>
    </source>
</evidence>
<evidence type="ECO:0000256" key="6">
    <source>
        <dbReference type="ARBA" id="ARBA00023027"/>
    </source>
</evidence>
<dbReference type="EMBL" id="RBZN01000006">
    <property type="protein sequence ID" value="RKQ19056.1"/>
    <property type="molecule type" value="Genomic_DNA"/>
</dbReference>
<dbReference type="GO" id="GO:0016491">
    <property type="term" value="F:oxidoreductase activity"/>
    <property type="evidence" value="ECO:0007669"/>
    <property type="project" value="UniProtKB-UniRule"/>
</dbReference>
<organism evidence="10 11">
    <name type="scientific">Ureibacillus endophyticus</name>
    <dbReference type="NCBI Taxonomy" id="1978490"/>
    <lineage>
        <taxon>Bacteria</taxon>
        <taxon>Bacillati</taxon>
        <taxon>Bacillota</taxon>
        <taxon>Bacilli</taxon>
        <taxon>Bacillales</taxon>
        <taxon>Caryophanaceae</taxon>
        <taxon>Ureibacillus</taxon>
    </lineage>
</organism>
<sequence>MHEQSLTVREAIIGRRSIKKFNGQPVDRDDLMRIIDDAVWAPNHQNREPWRLVVACGKEIFQLYKVLRDITIPKWKELSDEALDKQMQKFTTVGAFVFVIVPEDVRQKQRLEDFAAASTFIQNIQLLAWDYGIGSCWKTPDYLDSPVFRNAIGAKPGERIISMLQLGYFDELPKAVERKKAKEIVTIFGQFNEEEEKEIE</sequence>
<keyword evidence="5 7" id="KW-0560">Oxidoreductase</keyword>
<dbReference type="InterPro" id="IPR052530">
    <property type="entry name" value="NAD(P)H_nitroreductase"/>
</dbReference>
<evidence type="ECO:0000256" key="4">
    <source>
        <dbReference type="ARBA" id="ARBA00022857"/>
    </source>
</evidence>
<protein>
    <recommendedName>
        <fullName evidence="7">Putative NAD(P)H nitroreductase</fullName>
        <ecNumber evidence="7">1.-.-.-</ecNumber>
    </recommendedName>
</protein>
<name>A0A494Z918_9BACL</name>
<evidence type="ECO:0000313" key="10">
    <source>
        <dbReference type="EMBL" id="RKQ19056.1"/>
    </source>
</evidence>
<reference evidence="10 11" key="1">
    <citation type="journal article" date="2016" name="Antonie Van Leeuwenhoek">
        <title>Lysinibacillus endophyticus sp. nov., an indole-3-acetic acid producing endophytic bacterium isolated from corn root (Zea mays cv. Xinken-5).</title>
        <authorList>
            <person name="Yu J."/>
            <person name="Guan X."/>
            <person name="Liu C."/>
            <person name="Xiang W."/>
            <person name="Yu Z."/>
            <person name="Liu X."/>
            <person name="Wang G."/>
        </authorList>
    </citation>
    <scope>NUCLEOTIDE SEQUENCE [LARGE SCALE GENOMIC DNA]</scope>
    <source>
        <strain evidence="10 11">DSM 100506</strain>
    </source>
</reference>